<dbReference type="Pfam" id="PF05258">
    <property type="entry name" value="DciA"/>
    <property type="match status" value="1"/>
</dbReference>
<dbReference type="RefSeq" id="WP_052571066.1">
    <property type="nucleotide sequence ID" value="NZ_CP009498.1"/>
</dbReference>
<keyword evidence="2" id="KW-1185">Reference proteome</keyword>
<dbReference type="KEGG" id="epo:Epro_1106"/>
<dbReference type="InterPro" id="IPR007922">
    <property type="entry name" value="DciA-like"/>
</dbReference>
<evidence type="ECO:0008006" key="3">
    <source>
        <dbReference type="Google" id="ProtNLM"/>
    </source>
</evidence>
<gene>
    <name evidence="1" type="ORF">Epro_1106</name>
</gene>
<evidence type="ECO:0000313" key="1">
    <source>
        <dbReference type="EMBL" id="AKL98485.1"/>
    </source>
</evidence>
<dbReference type="OrthoDB" id="9977181at2"/>
<dbReference type="Proteomes" id="UP000035337">
    <property type="component" value="Chromosome"/>
</dbReference>
<accession>A0A0G3WKU0</accession>
<sequence>MTFSFFEEKKQKYKAERKSNLTEVSGVMEALKKMLGLDSDFFTIAKVWDKEVNVDSAEISGFKDGVIYAQTPYSAAVHEINLRKKEIIRRLNQYIGTNKIKNIKVTIK</sequence>
<protein>
    <recommendedName>
        <fullName evidence="3">DUF721 domain-containing protein</fullName>
    </recommendedName>
</protein>
<dbReference type="EMBL" id="CP009498">
    <property type="protein sequence ID" value="AKL98485.1"/>
    <property type="molecule type" value="Genomic_DNA"/>
</dbReference>
<reference evidence="1 2" key="1">
    <citation type="submission" date="2014-09" db="EMBL/GenBank/DDBJ databases">
        <title>Complete genome sequence of Endomicrobium proavitum.</title>
        <authorList>
            <person name="Zheng H."/>
        </authorList>
    </citation>
    <scope>NUCLEOTIDE SEQUENCE [LARGE SCALE GENOMIC DNA]</scope>
    <source>
        <strain evidence="1 2">Rsa215</strain>
    </source>
</reference>
<dbReference type="AlphaFoldDB" id="A0A0G3WKU0"/>
<evidence type="ECO:0000313" key="2">
    <source>
        <dbReference type="Proteomes" id="UP000035337"/>
    </source>
</evidence>
<name>A0A0G3WKU0_9BACT</name>
<organism evidence="1 2">
    <name type="scientific">Endomicrobium proavitum</name>
    <dbReference type="NCBI Taxonomy" id="1408281"/>
    <lineage>
        <taxon>Bacteria</taxon>
        <taxon>Pseudomonadati</taxon>
        <taxon>Elusimicrobiota</taxon>
        <taxon>Endomicrobiia</taxon>
        <taxon>Endomicrobiales</taxon>
        <taxon>Endomicrobiaceae</taxon>
        <taxon>Endomicrobium</taxon>
    </lineage>
</organism>
<proteinExistence type="predicted"/>